<protein>
    <recommendedName>
        <fullName evidence="3">Sushi domain-containing protein</fullName>
    </recommendedName>
</protein>
<comment type="caution">
    <text evidence="1">The sequence shown here is derived from an EMBL/GenBank/DDBJ whole genome shotgun (WGS) entry which is preliminary data.</text>
</comment>
<keyword evidence="2" id="KW-1185">Reference proteome</keyword>
<organism evidence="1 2">
    <name type="scientific">Caldimonas mangrovi</name>
    <dbReference type="NCBI Taxonomy" id="2944811"/>
    <lineage>
        <taxon>Bacteria</taxon>
        <taxon>Pseudomonadati</taxon>
        <taxon>Pseudomonadota</taxon>
        <taxon>Betaproteobacteria</taxon>
        <taxon>Burkholderiales</taxon>
        <taxon>Sphaerotilaceae</taxon>
        <taxon>Caldimonas</taxon>
    </lineage>
</organism>
<evidence type="ECO:0000313" key="1">
    <source>
        <dbReference type="EMBL" id="MCM5682983.1"/>
    </source>
</evidence>
<proteinExistence type="predicted"/>
<sequence>MSVRCPRLAQLFAWVAATFPLGSYAFSDYYWLVDRHPELGRFEEPIAACIARLNQLDSSPASKEFYSVEFSSNSSLARCMGTFCTPSQGCWNSGYGYAYKIECPAGKRWTSPALQCVPWLDRYHDKPQSCEPRFGHPIFPLTGSKRNEIELGRWLGEPMKLVYETRRKAPSRDFAIAFDLSPLPSFGGLWESSVHKKLIVQSGPQPAIQALNRPGFPRHP</sequence>
<evidence type="ECO:0000313" key="2">
    <source>
        <dbReference type="Proteomes" id="UP001165541"/>
    </source>
</evidence>
<name>A0ABT0YYT7_9BURK</name>
<dbReference type="RefSeq" id="WP_251781535.1">
    <property type="nucleotide sequence ID" value="NZ_JAMKFE010000034.1"/>
</dbReference>
<reference evidence="1" key="1">
    <citation type="submission" date="2022-05" db="EMBL/GenBank/DDBJ databases">
        <title>Schlegelella sp. nov., isolated from mangrove soil.</title>
        <authorList>
            <person name="Liu Y."/>
            <person name="Ge X."/>
            <person name="Liu W."/>
        </authorList>
    </citation>
    <scope>NUCLEOTIDE SEQUENCE</scope>
    <source>
        <strain evidence="1">S2-27</strain>
    </source>
</reference>
<evidence type="ECO:0008006" key="3">
    <source>
        <dbReference type="Google" id="ProtNLM"/>
    </source>
</evidence>
<dbReference type="EMBL" id="JAMKFE010000034">
    <property type="protein sequence ID" value="MCM5682983.1"/>
    <property type="molecule type" value="Genomic_DNA"/>
</dbReference>
<gene>
    <name evidence="1" type="ORF">M8A51_26025</name>
</gene>
<accession>A0ABT0YYT7</accession>
<dbReference type="Proteomes" id="UP001165541">
    <property type="component" value="Unassembled WGS sequence"/>
</dbReference>